<accession>A0A3B0BXK0</accession>
<dbReference type="RefSeq" id="WP_120714176.1">
    <property type="nucleotide sequence ID" value="NZ_RBCJ01000006.1"/>
</dbReference>
<evidence type="ECO:0000313" key="2">
    <source>
        <dbReference type="EMBL" id="RKN76829.1"/>
    </source>
</evidence>
<reference evidence="2 3" key="1">
    <citation type="submission" date="2018-10" db="EMBL/GenBank/DDBJ databases">
        <title>Ulvibacterium marinum gen. nov., sp. nov., a novel marine bacterium of the family Flavobacteriaceae, isolated from a culture of the green alga Ulva prolifera.</title>
        <authorList>
            <person name="Zhang Z."/>
        </authorList>
    </citation>
    <scope>NUCLEOTIDE SEQUENCE [LARGE SCALE GENOMIC DNA]</scope>
    <source>
        <strain evidence="2 3">CCMM003</strain>
    </source>
</reference>
<evidence type="ECO:0008006" key="4">
    <source>
        <dbReference type="Google" id="ProtNLM"/>
    </source>
</evidence>
<dbReference type="EMBL" id="RBCJ01000006">
    <property type="protein sequence ID" value="RKN76829.1"/>
    <property type="molecule type" value="Genomic_DNA"/>
</dbReference>
<proteinExistence type="predicted"/>
<protein>
    <recommendedName>
        <fullName evidence="4">Outer membrane lipoprotein carrier protein LolA</fullName>
    </recommendedName>
</protein>
<dbReference type="OrthoDB" id="1160485at2"/>
<keyword evidence="1" id="KW-0732">Signal</keyword>
<evidence type="ECO:0000256" key="1">
    <source>
        <dbReference type="SAM" id="SignalP"/>
    </source>
</evidence>
<keyword evidence="3" id="KW-1185">Reference proteome</keyword>
<name>A0A3B0BXK0_9FLAO</name>
<dbReference type="AlphaFoldDB" id="A0A3B0BXK0"/>
<feature type="signal peptide" evidence="1">
    <location>
        <begin position="1"/>
        <end position="24"/>
    </location>
</feature>
<dbReference type="Proteomes" id="UP000276603">
    <property type="component" value="Unassembled WGS sequence"/>
</dbReference>
<sequence length="244" mass="28194">MKIQNSHIIIVFLLGFLKATSVCAQEKDIKDILDRAGKFYMEQAQFKVDMTFTMYRGFYGKNVTERYQGIMQKKGDFIKNTMLNTQVYQFPKAKIIVDEDGKTLTYTPIDTGQALKTPIDLGVFLEYYQQSQVLDQGNKWVCEMVAERTTIGTIPYGKVVLHISKEDYHIIRQELFFSQRVPFKSKNGSGTEQDFGRLVIDLVHHRNVAVETRNLSDFITVSNSKKLQLQGDYANYRLIDRTTQ</sequence>
<comment type="caution">
    <text evidence="2">The sequence shown here is derived from an EMBL/GenBank/DDBJ whole genome shotgun (WGS) entry which is preliminary data.</text>
</comment>
<evidence type="ECO:0000313" key="3">
    <source>
        <dbReference type="Proteomes" id="UP000276603"/>
    </source>
</evidence>
<feature type="chain" id="PRO_5017244532" description="Outer membrane lipoprotein carrier protein LolA" evidence="1">
    <location>
        <begin position="25"/>
        <end position="244"/>
    </location>
</feature>
<gene>
    <name evidence="2" type="ORF">D7Z94_23900</name>
</gene>
<organism evidence="2 3">
    <name type="scientific">Ulvibacterium marinum</name>
    <dbReference type="NCBI Taxonomy" id="2419782"/>
    <lineage>
        <taxon>Bacteria</taxon>
        <taxon>Pseudomonadati</taxon>
        <taxon>Bacteroidota</taxon>
        <taxon>Flavobacteriia</taxon>
        <taxon>Flavobacteriales</taxon>
        <taxon>Flavobacteriaceae</taxon>
        <taxon>Ulvibacterium</taxon>
    </lineage>
</organism>